<reference evidence="1" key="1">
    <citation type="journal article" date="2021" name="Proc. Natl. Acad. Sci. U.S.A.">
        <title>A Catalog of Tens of Thousands of Viruses from Human Metagenomes Reveals Hidden Associations with Chronic Diseases.</title>
        <authorList>
            <person name="Tisza M.J."/>
            <person name="Buck C.B."/>
        </authorList>
    </citation>
    <scope>NUCLEOTIDE SEQUENCE</scope>
    <source>
        <strain evidence="1">CtSGr1</strain>
    </source>
</reference>
<evidence type="ECO:0000313" key="1">
    <source>
        <dbReference type="EMBL" id="DAD72552.1"/>
    </source>
</evidence>
<proteinExistence type="predicted"/>
<accession>A0A8S5LRQ2</accession>
<name>A0A8S5LRQ2_9CAUD</name>
<dbReference type="EMBL" id="BK015900">
    <property type="protein sequence ID" value="DAD72552.1"/>
    <property type="molecule type" value="Genomic_DNA"/>
</dbReference>
<sequence>MDEKKIYDSAGRLVYDGDSGGGITDAAKGYILALFENAAYKNDTMQATYNALRKEWGMGSGTPQPARRKSITT</sequence>
<organism evidence="1">
    <name type="scientific">Myoviridae sp. ctSGr1</name>
    <dbReference type="NCBI Taxonomy" id="2827609"/>
    <lineage>
        <taxon>Viruses</taxon>
        <taxon>Duplodnaviria</taxon>
        <taxon>Heunggongvirae</taxon>
        <taxon>Uroviricota</taxon>
        <taxon>Caudoviricetes</taxon>
    </lineage>
</organism>
<protein>
    <submittedName>
        <fullName evidence="1">Uncharacterized protein</fullName>
    </submittedName>
</protein>